<sequence>MSRGTASVVRRRLLRAFVACVVLLAVAGYVAVHLLVSGPGSPRCVVRAEGRPGEPRETYHLEPQQAVNAATIAVVGSARGLPERAVTIALATAMQESGLRNIGYGDRDSLGLFQQRPSQGWGTAEQIMDPVYSAGAFYDHLEKVPGYSRMPLTVAAQEVQRSGFPEAYAKHEPNAALLGTALTGRSEASLSCYPGAQEQAGDPAEVREKLRREFGPDVLADGPGRGGAAGREAPEGGAAGQAGGASGEAGAAGATGAPPAAGKSAATGPVIRVPVPESAAGGERRGWELAHWAVAHSRELRIARVSFAGRAWSSASSSWHPERSGSAADGERAAGEVVITTVQ</sequence>
<comment type="caution">
    <text evidence="3">The sequence shown here is derived from an EMBL/GenBank/DDBJ whole genome shotgun (WGS) entry which is preliminary data.</text>
</comment>
<feature type="transmembrane region" description="Helical" evidence="2">
    <location>
        <begin position="12"/>
        <end position="36"/>
    </location>
</feature>
<evidence type="ECO:0000256" key="1">
    <source>
        <dbReference type="SAM" id="MobiDB-lite"/>
    </source>
</evidence>
<dbReference type="EMBL" id="JAATEN010000006">
    <property type="protein sequence ID" value="NJQ00991.1"/>
    <property type="molecule type" value="Genomic_DNA"/>
</dbReference>
<evidence type="ECO:0000313" key="4">
    <source>
        <dbReference type="Proteomes" id="UP000695264"/>
    </source>
</evidence>
<gene>
    <name evidence="3" type="ORF">HCK00_10730</name>
</gene>
<feature type="compositionally biased region" description="Gly residues" evidence="1">
    <location>
        <begin position="237"/>
        <end position="247"/>
    </location>
</feature>
<evidence type="ECO:0000256" key="2">
    <source>
        <dbReference type="SAM" id="Phobius"/>
    </source>
</evidence>
<feature type="region of interest" description="Disordered" evidence="1">
    <location>
        <begin position="215"/>
        <end position="268"/>
    </location>
</feature>
<evidence type="ECO:0008006" key="5">
    <source>
        <dbReference type="Google" id="ProtNLM"/>
    </source>
</evidence>
<dbReference type="RefSeq" id="WP_168101581.1">
    <property type="nucleotide sequence ID" value="NZ_JAATEN010000006.1"/>
</dbReference>
<organism evidence="3 4">
    <name type="scientific">Streptomyces zingiberis</name>
    <dbReference type="NCBI Taxonomy" id="2053010"/>
    <lineage>
        <taxon>Bacteria</taxon>
        <taxon>Bacillati</taxon>
        <taxon>Actinomycetota</taxon>
        <taxon>Actinomycetes</taxon>
        <taxon>Kitasatosporales</taxon>
        <taxon>Streptomycetaceae</taxon>
        <taxon>Streptomyces</taxon>
    </lineage>
</organism>
<name>A0ABX1BTF1_9ACTN</name>
<accession>A0ABX1BTF1</accession>
<dbReference type="Proteomes" id="UP000695264">
    <property type="component" value="Unassembled WGS sequence"/>
</dbReference>
<feature type="compositionally biased region" description="Low complexity" evidence="1">
    <location>
        <begin position="248"/>
        <end position="268"/>
    </location>
</feature>
<proteinExistence type="predicted"/>
<keyword evidence="2" id="KW-0472">Membrane</keyword>
<keyword evidence="2" id="KW-1133">Transmembrane helix</keyword>
<keyword evidence="4" id="KW-1185">Reference proteome</keyword>
<reference evidence="3 4" key="1">
    <citation type="submission" date="2020-03" db="EMBL/GenBank/DDBJ databases">
        <title>WGS of actinomycetes isolated from Thailand.</title>
        <authorList>
            <person name="Thawai C."/>
        </authorList>
    </citation>
    <scope>NUCLEOTIDE SEQUENCE [LARGE SCALE GENOMIC DNA]</scope>
    <source>
        <strain evidence="3 4">PLAI 1-29</strain>
    </source>
</reference>
<evidence type="ECO:0000313" key="3">
    <source>
        <dbReference type="EMBL" id="NJQ00991.1"/>
    </source>
</evidence>
<protein>
    <recommendedName>
        <fullName evidence="5">Heavy metal transporter</fullName>
    </recommendedName>
</protein>
<keyword evidence="2" id="KW-0812">Transmembrane</keyword>
<feature type="region of interest" description="Disordered" evidence="1">
    <location>
        <begin position="315"/>
        <end position="334"/>
    </location>
</feature>